<organism evidence="6 7">
    <name type="scientific">Plectus sambesii</name>
    <dbReference type="NCBI Taxonomy" id="2011161"/>
    <lineage>
        <taxon>Eukaryota</taxon>
        <taxon>Metazoa</taxon>
        <taxon>Ecdysozoa</taxon>
        <taxon>Nematoda</taxon>
        <taxon>Chromadorea</taxon>
        <taxon>Plectida</taxon>
        <taxon>Plectina</taxon>
        <taxon>Plectoidea</taxon>
        <taxon>Plectidae</taxon>
        <taxon>Plectus</taxon>
    </lineage>
</organism>
<keyword evidence="4 5" id="KW-0472">Membrane</keyword>
<evidence type="ECO:0000256" key="5">
    <source>
        <dbReference type="SAM" id="Phobius"/>
    </source>
</evidence>
<sequence>MMRFGGVRIPRDLGLAISNCTYLLLVLITTVLCLLLTFICIIFEVWDVTVYDVAALSVVKYNDSSKRSNSSTSSSNSTSGQLLNAFEVLDDGAVLFDSRGRCENTISGLNGTFLTEERGGVWRLYRIFADEEQQALAEHLCNTSMHSLNYMNHLAEIDFYCCGGCCPFESQWRFEADRAGETTHDALFTLMSSVIVTLILQGVSVLMIMVGLCNKSVTLYRMTGVTILLSGLFLMFALTINHYKISIMNTGFRSIAYLSVDILNIRKTSAGWCMYVGWVAVFFSLVSSSLLVQFSRFMVKLALETPDSPYHQSTTDRKPQLLNNPQTAIEQVRTARAKSATKRLSSSMNLQSNSNAANGHVNSSFVAVQEL</sequence>
<evidence type="ECO:0000256" key="3">
    <source>
        <dbReference type="ARBA" id="ARBA00022989"/>
    </source>
</evidence>
<feature type="transmembrane region" description="Helical" evidence="5">
    <location>
        <begin position="269"/>
        <end position="292"/>
    </location>
</feature>
<reference evidence="7" key="1">
    <citation type="submission" date="2022-11" db="UniProtKB">
        <authorList>
            <consortium name="WormBaseParasite"/>
        </authorList>
    </citation>
    <scope>IDENTIFICATION</scope>
</reference>
<feature type="transmembrane region" description="Helical" evidence="5">
    <location>
        <begin position="21"/>
        <end position="46"/>
    </location>
</feature>
<dbReference type="Gene3D" id="1.20.140.150">
    <property type="match status" value="1"/>
</dbReference>
<proteinExistence type="predicted"/>
<feature type="transmembrane region" description="Helical" evidence="5">
    <location>
        <begin position="219"/>
        <end position="240"/>
    </location>
</feature>
<feature type="transmembrane region" description="Helical" evidence="5">
    <location>
        <begin position="187"/>
        <end position="212"/>
    </location>
</feature>
<dbReference type="Pfam" id="PF13903">
    <property type="entry name" value="Claudin_2"/>
    <property type="match status" value="1"/>
</dbReference>
<evidence type="ECO:0000256" key="4">
    <source>
        <dbReference type="ARBA" id="ARBA00023136"/>
    </source>
</evidence>
<evidence type="ECO:0000256" key="1">
    <source>
        <dbReference type="ARBA" id="ARBA00004141"/>
    </source>
</evidence>
<comment type="subcellular location">
    <subcellularLocation>
        <location evidence="1">Membrane</location>
        <topology evidence="1">Multi-pass membrane protein</topology>
    </subcellularLocation>
</comment>
<keyword evidence="3 5" id="KW-1133">Transmembrane helix</keyword>
<dbReference type="AlphaFoldDB" id="A0A914WHA4"/>
<protein>
    <submittedName>
        <fullName evidence="7">Uncharacterized protein</fullName>
    </submittedName>
</protein>
<dbReference type="WBParaSite" id="PSAMB.scaffold4161size15481.g23613.t1">
    <property type="protein sequence ID" value="PSAMB.scaffold4161size15481.g23613.t1"/>
    <property type="gene ID" value="PSAMB.scaffold4161size15481.g23613"/>
</dbReference>
<keyword evidence="6" id="KW-1185">Reference proteome</keyword>
<dbReference type="GO" id="GO:0016020">
    <property type="term" value="C:membrane"/>
    <property type="evidence" value="ECO:0007669"/>
    <property type="project" value="UniProtKB-SubCell"/>
</dbReference>
<evidence type="ECO:0000256" key="2">
    <source>
        <dbReference type="ARBA" id="ARBA00022692"/>
    </source>
</evidence>
<dbReference type="Proteomes" id="UP000887566">
    <property type="component" value="Unplaced"/>
</dbReference>
<evidence type="ECO:0000313" key="6">
    <source>
        <dbReference type="Proteomes" id="UP000887566"/>
    </source>
</evidence>
<name>A0A914WHA4_9BILA</name>
<dbReference type="InterPro" id="IPR004031">
    <property type="entry name" value="PMP22/EMP/MP20/Claudin"/>
</dbReference>
<evidence type="ECO:0000313" key="7">
    <source>
        <dbReference type="WBParaSite" id="PSAMB.scaffold4161size15481.g23613.t1"/>
    </source>
</evidence>
<keyword evidence="2 5" id="KW-0812">Transmembrane</keyword>
<accession>A0A914WHA4</accession>